<gene>
    <name evidence="3" type="primary">LOC115621361</name>
</gene>
<evidence type="ECO:0000313" key="3">
    <source>
        <dbReference type="RefSeq" id="XP_030370845.1"/>
    </source>
</evidence>
<feature type="compositionally biased region" description="Low complexity" evidence="1">
    <location>
        <begin position="104"/>
        <end position="122"/>
    </location>
</feature>
<feature type="compositionally biased region" description="Basic residues" evidence="1">
    <location>
        <begin position="1"/>
        <end position="11"/>
    </location>
</feature>
<reference evidence="3" key="1">
    <citation type="submission" date="2025-08" db="UniProtKB">
        <authorList>
            <consortium name="RefSeq"/>
        </authorList>
    </citation>
    <scope>IDENTIFICATION</scope>
    <source>
        <strain evidence="3">11010-0011.00</strain>
        <tissue evidence="3">Whole body</tissue>
    </source>
</reference>
<feature type="region of interest" description="Disordered" evidence="1">
    <location>
        <begin position="104"/>
        <end position="124"/>
    </location>
</feature>
<proteinExistence type="predicted"/>
<evidence type="ECO:0000313" key="2">
    <source>
        <dbReference type="Proteomes" id="UP000504634"/>
    </source>
</evidence>
<sequence length="408" mass="45147">MENTPKVHRRLSTTLSNRLHQKRHSSSPQSHRGASVADSPAPPVSPTAELNNCANNVECTPPNKKTLSMDDSVDFSPRLDISLSPSCMFSQTLATESPEVGWRWNRNSNSANRRNNRVNTTADSGFNSAETAERNFRERCKQKTENDNGYVARRNQQDNEQWRAQQIRARELLKERCNKLHKQLEQVASSSKLSVSANAIIAAPITASASAPMPNTSTAGKRSAIAAKLSMPSSISPPAATLCHDSALNDFLNDSDTDCLLLEATQQVETKFELSQQIQKPTIRTTPTSHKKEQRPSFYMKFLEDEVETEDWLAGLDEAVLLATQAKKPRTSLQRYKSMPSTDTPGETKTSIVNNAMAKGTRSCNTGANSTTNTFNQVHSPRMRRHASSNVLSPVTSHVRSRLLGSRK</sequence>
<feature type="region of interest" description="Disordered" evidence="1">
    <location>
        <begin position="361"/>
        <end position="408"/>
    </location>
</feature>
<dbReference type="RefSeq" id="XP_030370845.1">
    <property type="nucleotide sequence ID" value="XM_030514985.1"/>
</dbReference>
<feature type="compositionally biased region" description="Polar residues" evidence="1">
    <location>
        <begin position="362"/>
        <end position="379"/>
    </location>
</feature>
<accession>A0A6J2T6E5</accession>
<keyword evidence="2" id="KW-1185">Reference proteome</keyword>
<dbReference type="Proteomes" id="UP000504634">
    <property type="component" value="Unplaced"/>
</dbReference>
<feature type="region of interest" description="Disordered" evidence="1">
    <location>
        <begin position="1"/>
        <end position="71"/>
    </location>
</feature>
<feature type="compositionally biased region" description="Polar residues" evidence="1">
    <location>
        <begin position="49"/>
        <end position="66"/>
    </location>
</feature>
<evidence type="ECO:0000256" key="1">
    <source>
        <dbReference type="SAM" id="MobiDB-lite"/>
    </source>
</evidence>
<name>A0A6J2T6E5_DROLE</name>
<dbReference type="GeneID" id="115621361"/>
<feature type="compositionally biased region" description="Basic residues" evidence="1">
    <location>
        <begin position="399"/>
        <end position="408"/>
    </location>
</feature>
<feature type="compositionally biased region" description="Polar residues" evidence="1">
    <location>
        <begin position="388"/>
        <end position="398"/>
    </location>
</feature>
<dbReference type="AlphaFoldDB" id="A0A6J2T6E5"/>
<organism evidence="2 3">
    <name type="scientific">Drosophila lebanonensis</name>
    <name type="common">Fruit fly</name>
    <name type="synonym">Scaptodrosophila lebanonensis</name>
    <dbReference type="NCBI Taxonomy" id="7225"/>
    <lineage>
        <taxon>Eukaryota</taxon>
        <taxon>Metazoa</taxon>
        <taxon>Ecdysozoa</taxon>
        <taxon>Arthropoda</taxon>
        <taxon>Hexapoda</taxon>
        <taxon>Insecta</taxon>
        <taxon>Pterygota</taxon>
        <taxon>Neoptera</taxon>
        <taxon>Endopterygota</taxon>
        <taxon>Diptera</taxon>
        <taxon>Brachycera</taxon>
        <taxon>Muscomorpha</taxon>
        <taxon>Ephydroidea</taxon>
        <taxon>Drosophilidae</taxon>
        <taxon>Scaptodrosophila</taxon>
    </lineage>
</organism>
<feature type="compositionally biased region" description="Polar residues" evidence="1">
    <location>
        <begin position="272"/>
        <end position="288"/>
    </location>
</feature>
<protein>
    <submittedName>
        <fullName evidence="3">Uncharacterized protein LOC115621361</fullName>
    </submittedName>
</protein>
<dbReference type="OrthoDB" id="8024175at2759"/>
<feature type="region of interest" description="Disordered" evidence="1">
    <location>
        <begin position="272"/>
        <end position="292"/>
    </location>
</feature>